<keyword evidence="4" id="KW-1185">Reference proteome</keyword>
<dbReference type="Proteomes" id="UP000594454">
    <property type="component" value="Chromosome 2"/>
</dbReference>
<dbReference type="EMBL" id="LR899010">
    <property type="protein sequence ID" value="CAD7080379.1"/>
    <property type="molecule type" value="Genomic_DNA"/>
</dbReference>
<organism evidence="3 4">
    <name type="scientific">Hermetia illucens</name>
    <name type="common">Black soldier fly</name>
    <dbReference type="NCBI Taxonomy" id="343691"/>
    <lineage>
        <taxon>Eukaryota</taxon>
        <taxon>Metazoa</taxon>
        <taxon>Ecdysozoa</taxon>
        <taxon>Arthropoda</taxon>
        <taxon>Hexapoda</taxon>
        <taxon>Insecta</taxon>
        <taxon>Pterygota</taxon>
        <taxon>Neoptera</taxon>
        <taxon>Endopterygota</taxon>
        <taxon>Diptera</taxon>
        <taxon>Brachycera</taxon>
        <taxon>Stratiomyomorpha</taxon>
        <taxon>Stratiomyidae</taxon>
        <taxon>Hermetiinae</taxon>
        <taxon>Hermetia</taxon>
    </lineage>
</organism>
<name>A0A7R8UGY8_HERIL</name>
<dbReference type="OrthoDB" id="6628717at2759"/>
<feature type="compositionally biased region" description="Polar residues" evidence="1">
    <location>
        <begin position="147"/>
        <end position="164"/>
    </location>
</feature>
<evidence type="ECO:0000313" key="3">
    <source>
        <dbReference type="EMBL" id="CAD7080379.1"/>
    </source>
</evidence>
<feature type="region of interest" description="Disordered" evidence="1">
    <location>
        <begin position="30"/>
        <end position="62"/>
    </location>
</feature>
<keyword evidence="2" id="KW-0812">Transmembrane</keyword>
<proteinExistence type="predicted"/>
<keyword evidence="2" id="KW-0472">Membrane</keyword>
<feature type="transmembrane region" description="Helical" evidence="2">
    <location>
        <begin position="357"/>
        <end position="378"/>
    </location>
</feature>
<accession>A0A7R8UGY8</accession>
<keyword evidence="2" id="KW-1133">Transmembrane helix</keyword>
<evidence type="ECO:0000256" key="2">
    <source>
        <dbReference type="SAM" id="Phobius"/>
    </source>
</evidence>
<reference evidence="3 4" key="1">
    <citation type="submission" date="2020-11" db="EMBL/GenBank/DDBJ databases">
        <authorList>
            <person name="Wallbank WR R."/>
            <person name="Pardo Diaz C."/>
            <person name="Kozak K."/>
            <person name="Martin S."/>
            <person name="Jiggins C."/>
            <person name="Moest M."/>
            <person name="Warren A I."/>
            <person name="Generalovic N T."/>
            <person name="Byers J.R.P. K."/>
            <person name="Montejo-Kovacevich G."/>
            <person name="Yen C E."/>
        </authorList>
    </citation>
    <scope>NUCLEOTIDE SEQUENCE [LARGE SCALE GENOMIC DNA]</scope>
</reference>
<gene>
    <name evidence="3" type="ORF">HERILL_LOCUS3535</name>
</gene>
<dbReference type="InParanoid" id="A0A7R8UGY8"/>
<evidence type="ECO:0000313" key="4">
    <source>
        <dbReference type="Proteomes" id="UP000594454"/>
    </source>
</evidence>
<feature type="region of interest" description="Disordered" evidence="1">
    <location>
        <begin position="128"/>
        <end position="165"/>
    </location>
</feature>
<feature type="region of interest" description="Disordered" evidence="1">
    <location>
        <begin position="244"/>
        <end position="273"/>
    </location>
</feature>
<protein>
    <submittedName>
        <fullName evidence="3">Uncharacterized protein</fullName>
    </submittedName>
</protein>
<evidence type="ECO:0000256" key="1">
    <source>
        <dbReference type="SAM" id="MobiDB-lite"/>
    </source>
</evidence>
<feature type="compositionally biased region" description="Basic and acidic residues" evidence="1">
    <location>
        <begin position="257"/>
        <end position="268"/>
    </location>
</feature>
<dbReference type="AlphaFoldDB" id="A0A7R8UGY8"/>
<sequence>MSIIYGFYHFLLLQKQEKRRELRLKKFWRSPKATSSEDSTGYESPTHVKANHDPLGSVQSNNKPTCSLPLLQVWPSQDSPRGEADGQSFIFPAIGDELSPGTHSGNHNNNDRRNSLFCDTLHAGDSGIDSIQASPSPNALPCPPGLASTQISPVTSPTNGSPNLSIGRFRRKSSALLHPDHARLFALRHHHFQQSTTSPDQTSLEDVTEFNDGNDAAINNLCTASTSTTSSLTSVAAASLGAGNSQRVSDPWLHPNSHLDRDRGEHDHSRRRSSTMTARYSLFDALDLEYALLRAAARGSVGPYSLSESIHKLTFTQSLAFPALARGLATKRRRSATQSSSRPLNPNESGLNTFAKVVTAVVLVMVSFLVFLVVYKFVRT</sequence>
<feature type="compositionally biased region" description="Polar residues" evidence="1">
    <location>
        <begin position="32"/>
        <end position="43"/>
    </location>
</feature>